<name>A0A0E9XUN4_ANGAN</name>
<protein>
    <submittedName>
        <fullName evidence="1">Uncharacterized protein</fullName>
    </submittedName>
</protein>
<reference evidence="1" key="2">
    <citation type="journal article" date="2015" name="Fish Shellfish Immunol.">
        <title>Early steps in the European eel (Anguilla anguilla)-Vibrio vulnificus interaction in the gills: Role of the RtxA13 toxin.</title>
        <authorList>
            <person name="Callol A."/>
            <person name="Pajuelo D."/>
            <person name="Ebbesson L."/>
            <person name="Teles M."/>
            <person name="MacKenzie S."/>
            <person name="Amaro C."/>
        </authorList>
    </citation>
    <scope>NUCLEOTIDE SEQUENCE</scope>
</reference>
<reference evidence="1" key="1">
    <citation type="submission" date="2014-11" db="EMBL/GenBank/DDBJ databases">
        <authorList>
            <person name="Amaro Gonzalez C."/>
        </authorList>
    </citation>
    <scope>NUCLEOTIDE SEQUENCE</scope>
</reference>
<accession>A0A0E9XUN4</accession>
<sequence>MNVRSLLIIYKTEDITPDVDLKLPVKRERPISLTLPEHYLFQRHTTKELSQKKGKPSFMTFFSNNVILYGPQASLPYPITVQSSLFKGQRTQRVILQLCNRVHVIDC</sequence>
<organism evidence="1">
    <name type="scientific">Anguilla anguilla</name>
    <name type="common">European freshwater eel</name>
    <name type="synonym">Muraena anguilla</name>
    <dbReference type="NCBI Taxonomy" id="7936"/>
    <lineage>
        <taxon>Eukaryota</taxon>
        <taxon>Metazoa</taxon>
        <taxon>Chordata</taxon>
        <taxon>Craniata</taxon>
        <taxon>Vertebrata</taxon>
        <taxon>Euteleostomi</taxon>
        <taxon>Actinopterygii</taxon>
        <taxon>Neopterygii</taxon>
        <taxon>Teleostei</taxon>
        <taxon>Anguilliformes</taxon>
        <taxon>Anguillidae</taxon>
        <taxon>Anguilla</taxon>
    </lineage>
</organism>
<dbReference type="AlphaFoldDB" id="A0A0E9XUN4"/>
<dbReference type="EMBL" id="GBXM01002145">
    <property type="protein sequence ID" value="JAI06433.1"/>
    <property type="molecule type" value="Transcribed_RNA"/>
</dbReference>
<proteinExistence type="predicted"/>
<evidence type="ECO:0000313" key="1">
    <source>
        <dbReference type="EMBL" id="JAI06433.1"/>
    </source>
</evidence>